<organism evidence="1">
    <name type="scientific">Proboscia inermis</name>
    <dbReference type="NCBI Taxonomy" id="420281"/>
    <lineage>
        <taxon>Eukaryota</taxon>
        <taxon>Sar</taxon>
        <taxon>Stramenopiles</taxon>
        <taxon>Ochrophyta</taxon>
        <taxon>Bacillariophyta</taxon>
        <taxon>Coscinodiscophyceae</taxon>
        <taxon>Rhizosoleniophycidae</taxon>
        <taxon>Rhizosoleniales</taxon>
        <taxon>Rhizosoleniaceae</taxon>
        <taxon>Proboscia</taxon>
    </lineage>
</organism>
<name>A0A7S0GLN3_9STRA</name>
<gene>
    <name evidence="1" type="ORF">PINE0816_LOCUS23839</name>
</gene>
<dbReference type="EMBL" id="HBEL01052122">
    <property type="protein sequence ID" value="CAD8427673.1"/>
    <property type="molecule type" value="Transcribed_RNA"/>
</dbReference>
<reference evidence="1" key="1">
    <citation type="submission" date="2021-01" db="EMBL/GenBank/DDBJ databases">
        <authorList>
            <person name="Corre E."/>
            <person name="Pelletier E."/>
            <person name="Niang G."/>
            <person name="Scheremetjew M."/>
            <person name="Finn R."/>
            <person name="Kale V."/>
            <person name="Holt S."/>
            <person name="Cochrane G."/>
            <person name="Meng A."/>
            <person name="Brown T."/>
            <person name="Cohen L."/>
        </authorList>
    </citation>
    <scope>NUCLEOTIDE SEQUENCE</scope>
    <source>
        <strain evidence="1">CCAP1064/1</strain>
    </source>
</reference>
<proteinExistence type="predicted"/>
<accession>A0A7S0GLN3</accession>
<sequence>MKLSTTIAVIIGLHVNNVYQCEGSLQKTALPADSYVDVEKILGDLLNRPMKAPSINENQNTEMIANNTATQRSLDCDSPSCGAYLEEKITKHGLKAFCIYSDEPVAFGTLDKSGDGTETGEGSSRTNLFGASGGSVGYVQTTCQETNVVDEAICVIVMKFLNTAGYEIGSMYLQGAVFTGVVMPFTQTFSVTGGSGCFAGAVGSVFIETDVVSGNYNFANYDAAWKFTLYEYWKHEYYWQLQ</sequence>
<dbReference type="AlphaFoldDB" id="A0A7S0GLN3"/>
<protein>
    <submittedName>
        <fullName evidence="1">Uncharacterized protein</fullName>
    </submittedName>
</protein>
<evidence type="ECO:0000313" key="1">
    <source>
        <dbReference type="EMBL" id="CAD8427673.1"/>
    </source>
</evidence>